<gene>
    <name evidence="1" type="ORF">D6U24_18350</name>
</gene>
<name>A0A0H6GP76_VIBCL</name>
<comment type="caution">
    <text evidence="1">The sequence shown here is derived from an EMBL/GenBank/DDBJ whole genome shotgun (WGS) entry which is preliminary data.</text>
</comment>
<evidence type="ECO:0000313" key="2">
    <source>
        <dbReference type="Proteomes" id="UP000471242"/>
    </source>
</evidence>
<evidence type="ECO:0000313" key="1">
    <source>
        <dbReference type="EMBL" id="MVD25306.1"/>
    </source>
</evidence>
<organism evidence="1 2">
    <name type="scientific">Vibrio cholerae</name>
    <dbReference type="NCBI Taxonomy" id="666"/>
    <lineage>
        <taxon>Bacteria</taxon>
        <taxon>Pseudomonadati</taxon>
        <taxon>Pseudomonadota</taxon>
        <taxon>Gammaproteobacteria</taxon>
        <taxon>Vibrionales</taxon>
        <taxon>Vibrionaceae</taxon>
        <taxon>Vibrio</taxon>
    </lineage>
</organism>
<accession>A0A0H6GP76</accession>
<proteinExistence type="predicted"/>
<dbReference type="Proteomes" id="UP000471242">
    <property type="component" value="Unassembled WGS sequence"/>
</dbReference>
<protein>
    <submittedName>
        <fullName evidence="1">Uncharacterized protein</fullName>
    </submittedName>
</protein>
<reference evidence="1 2" key="1">
    <citation type="submission" date="2018-09" db="EMBL/GenBank/DDBJ databases">
        <title>Genomic epidemiology reveals two lineages of Vibrio cholerae that can cause global cholera epidemics despite absence of cholera toxin gene.</title>
        <authorList>
            <person name="Wang H."/>
            <person name="Zen W."/>
            <person name="Yu H."/>
            <person name="Zhang W."/>
            <person name="Pan J."/>
            <person name="Yang C."/>
            <person name="Cui Y."/>
        </authorList>
    </citation>
    <scope>NUCLEOTIDE SEQUENCE [LARGE SCALE GENOMIC DNA]</scope>
    <source>
        <strain evidence="1 2">00-1_S85</strain>
    </source>
</reference>
<dbReference type="EMBL" id="QZRB01000032">
    <property type="protein sequence ID" value="MVD25306.1"/>
    <property type="molecule type" value="Genomic_DNA"/>
</dbReference>
<sequence>MMKNESNINISFLLEVAAVLAAFVHPNHIASLCSWDELTCRLPANPSRLGKTGNKKAARWQPF</sequence>
<dbReference type="AlphaFoldDB" id="A0A0H6GP76"/>